<dbReference type="SUPFAM" id="SSF55811">
    <property type="entry name" value="Nudix"/>
    <property type="match status" value="1"/>
</dbReference>
<comment type="cofactor">
    <cofactor evidence="1">
        <name>Mn(2+)</name>
        <dbReference type="ChEBI" id="CHEBI:29035"/>
    </cofactor>
</comment>
<evidence type="ECO:0000313" key="8">
    <source>
        <dbReference type="EMBL" id="MFD2173844.1"/>
    </source>
</evidence>
<dbReference type="EMBL" id="JBHUIX010000005">
    <property type="protein sequence ID" value="MFD2173844.1"/>
    <property type="molecule type" value="Genomic_DNA"/>
</dbReference>
<proteinExistence type="predicted"/>
<dbReference type="InterPro" id="IPR000086">
    <property type="entry name" value="NUDIX_hydrolase_dom"/>
</dbReference>
<evidence type="ECO:0000256" key="1">
    <source>
        <dbReference type="ARBA" id="ARBA00001936"/>
    </source>
</evidence>
<dbReference type="Gene3D" id="3.90.79.10">
    <property type="entry name" value="Nucleoside Triphosphate Pyrophosphohydrolase"/>
    <property type="match status" value="1"/>
</dbReference>
<evidence type="ECO:0000256" key="5">
    <source>
        <dbReference type="ARBA" id="ARBA00022842"/>
    </source>
</evidence>
<organism evidence="8 9">
    <name type="scientific">Rhodobacter lacus</name>
    <dbReference type="NCBI Taxonomy" id="1641972"/>
    <lineage>
        <taxon>Bacteria</taxon>
        <taxon>Pseudomonadati</taxon>
        <taxon>Pseudomonadota</taxon>
        <taxon>Alphaproteobacteria</taxon>
        <taxon>Rhodobacterales</taxon>
        <taxon>Rhodobacter group</taxon>
        <taxon>Rhodobacter</taxon>
    </lineage>
</organism>
<evidence type="ECO:0000259" key="7">
    <source>
        <dbReference type="PROSITE" id="PS51462"/>
    </source>
</evidence>
<gene>
    <name evidence="8" type="ORF">ACFSM0_07065</name>
</gene>
<comment type="caution">
    <text evidence="8">The sequence shown here is derived from an EMBL/GenBank/DDBJ whole genome shotgun (WGS) entry which is preliminary data.</text>
</comment>
<feature type="domain" description="Nudix hydrolase" evidence="7">
    <location>
        <begin position="7"/>
        <end position="198"/>
    </location>
</feature>
<accession>A0ABW5A8G1</accession>
<reference evidence="9" key="1">
    <citation type="journal article" date="2019" name="Int. J. Syst. Evol. Microbiol.">
        <title>The Global Catalogue of Microorganisms (GCM) 10K type strain sequencing project: providing services to taxonomists for standard genome sequencing and annotation.</title>
        <authorList>
            <consortium name="The Broad Institute Genomics Platform"/>
            <consortium name="The Broad Institute Genome Sequencing Center for Infectious Disease"/>
            <person name="Wu L."/>
            <person name="Ma J."/>
        </authorList>
    </citation>
    <scope>NUCLEOTIDE SEQUENCE [LARGE SCALE GENOMIC DNA]</scope>
    <source>
        <strain evidence="9">CCUG 55131</strain>
    </source>
</reference>
<keyword evidence="5" id="KW-0460">Magnesium</keyword>
<dbReference type="CDD" id="cd18870">
    <property type="entry name" value="NUDIX_AcylCoAdiphos_Nudt19"/>
    <property type="match status" value="1"/>
</dbReference>
<keyword evidence="9" id="KW-1185">Reference proteome</keyword>
<dbReference type="RefSeq" id="WP_377388677.1">
    <property type="nucleotide sequence ID" value="NZ_JBHUIX010000005.1"/>
</dbReference>
<dbReference type="PROSITE" id="PS51462">
    <property type="entry name" value="NUDIX"/>
    <property type="match status" value="1"/>
</dbReference>
<keyword evidence="6" id="KW-0464">Manganese</keyword>
<evidence type="ECO:0000256" key="3">
    <source>
        <dbReference type="ARBA" id="ARBA00022723"/>
    </source>
</evidence>
<evidence type="ECO:0000313" key="9">
    <source>
        <dbReference type="Proteomes" id="UP001597413"/>
    </source>
</evidence>
<dbReference type="InterPro" id="IPR015797">
    <property type="entry name" value="NUDIX_hydrolase-like_dom_sf"/>
</dbReference>
<dbReference type="PANTHER" id="PTHR12318:SF0">
    <property type="entry name" value="ACYL-COENZYME A DIPHOSPHATASE NUDT19"/>
    <property type="match status" value="1"/>
</dbReference>
<evidence type="ECO:0000256" key="6">
    <source>
        <dbReference type="ARBA" id="ARBA00023211"/>
    </source>
</evidence>
<evidence type="ECO:0000256" key="4">
    <source>
        <dbReference type="ARBA" id="ARBA00022801"/>
    </source>
</evidence>
<dbReference type="InterPro" id="IPR039121">
    <property type="entry name" value="NUDT19"/>
</dbReference>
<keyword evidence="3" id="KW-0479">Metal-binding</keyword>
<protein>
    <submittedName>
        <fullName evidence="8">DNA mismatch repair protein MutT</fullName>
    </submittedName>
</protein>
<dbReference type="Proteomes" id="UP001597413">
    <property type="component" value="Unassembled WGS sequence"/>
</dbReference>
<keyword evidence="4" id="KW-0378">Hydrolase</keyword>
<sequence length="225" mass="23788">MNSDKSALRDAATLIILRKDHPEGPAVLMGQRGAGAAFMPSKYVFPGGALDPGDAGVPLAAPLPAASATRLVQDAPAGIAPALAVAAIRELWEETGLILGLPGAWAGPVPEDWRSFAATGHLPSAAGLRFIFRAITPPGRPRRFDARFFLVAAEALACDPDDFSRASDELSFLQWVPLALARELNLPFITEVVLAEVQAQLTTGAEPATIPFFDNRGPRATFARL</sequence>
<evidence type="ECO:0000256" key="2">
    <source>
        <dbReference type="ARBA" id="ARBA00001946"/>
    </source>
</evidence>
<name>A0ABW5A8G1_9RHOB</name>
<dbReference type="PANTHER" id="PTHR12318">
    <property type="entry name" value="TESTOSTERONE-REGULATED PROTEIN RP2"/>
    <property type="match status" value="1"/>
</dbReference>
<comment type="cofactor">
    <cofactor evidence="2">
        <name>Mg(2+)</name>
        <dbReference type="ChEBI" id="CHEBI:18420"/>
    </cofactor>
</comment>